<organism evidence="1 2">
    <name type="scientific">Staurois parvus</name>
    <dbReference type="NCBI Taxonomy" id="386267"/>
    <lineage>
        <taxon>Eukaryota</taxon>
        <taxon>Metazoa</taxon>
        <taxon>Chordata</taxon>
        <taxon>Craniata</taxon>
        <taxon>Vertebrata</taxon>
        <taxon>Euteleostomi</taxon>
        <taxon>Amphibia</taxon>
        <taxon>Batrachia</taxon>
        <taxon>Anura</taxon>
        <taxon>Neobatrachia</taxon>
        <taxon>Ranoidea</taxon>
        <taxon>Ranidae</taxon>
        <taxon>Staurois</taxon>
    </lineage>
</organism>
<reference evidence="1" key="1">
    <citation type="submission" date="2023-05" db="EMBL/GenBank/DDBJ databases">
        <authorList>
            <person name="Stuckert A."/>
        </authorList>
    </citation>
    <scope>NUCLEOTIDE SEQUENCE</scope>
</reference>
<proteinExistence type="predicted"/>
<protein>
    <submittedName>
        <fullName evidence="1">Uncharacterized protein</fullName>
    </submittedName>
</protein>
<dbReference type="EMBL" id="CATNWA010006848">
    <property type="protein sequence ID" value="CAI9552960.1"/>
    <property type="molecule type" value="Genomic_DNA"/>
</dbReference>
<gene>
    <name evidence="1" type="ORF">SPARVUS_LOCUS3961390</name>
</gene>
<evidence type="ECO:0000313" key="2">
    <source>
        <dbReference type="Proteomes" id="UP001162483"/>
    </source>
</evidence>
<name>A0ABN9BZT8_9NEOB</name>
<dbReference type="Proteomes" id="UP001162483">
    <property type="component" value="Unassembled WGS sequence"/>
</dbReference>
<accession>A0ABN9BZT8</accession>
<evidence type="ECO:0000313" key="1">
    <source>
        <dbReference type="EMBL" id="CAI9552960.1"/>
    </source>
</evidence>
<comment type="caution">
    <text evidence="1">The sequence shown here is derived from an EMBL/GenBank/DDBJ whole genome shotgun (WGS) entry which is preliminary data.</text>
</comment>
<sequence length="93" mass="10474">MQGARKINKGLINADVLLGSIDICKFLVKVICEGLNFVEPVKFRVTPRMTECIVAEMHKTHYTPISMPSHGSREHGHMMNRVCGPIQPAIHFF</sequence>
<keyword evidence="2" id="KW-1185">Reference proteome</keyword>